<accession>A0ABR9XRV2</accession>
<feature type="domain" description="Glycosyltransferase subfamily 4-like N-terminal" evidence="3">
    <location>
        <begin position="17"/>
        <end position="169"/>
    </location>
</feature>
<sequence>MQIAYDLFKSSGFSGNHTYTIELITALAQRFPEVHCNLVMNWNNRQDTGIPNGLQTVCNSRILPPPLLLGKALRTPVRIAGNILLKQAARRADLYHATNPAHFPDGVQNGVVTLHDLIALSEKPWTQEGSKRFYRNHIRSILSQARIIFTVSEHTARDAREHFPETAGKLITTPLAASRHFSPRPYDPDLITRHNAGDPAKPYLLYVGEIQPRKNIDGLLMAYDSLPSEQRSCVDLLLVGSVRSSSNRHYFEQALDRLGSQNGIYHLQNIPADDLARFYSNALLFIFPSFYEGFGLPVIEAMSCGCPVVTSDSTSLAEVAGDAAMTVTPGDHEQLVHAISTMIDHDERRRAYRQRGLLRSETFSWHRTAELTMNGYKQALDP</sequence>
<dbReference type="InterPro" id="IPR028098">
    <property type="entry name" value="Glyco_trans_4-like_N"/>
</dbReference>
<keyword evidence="5" id="KW-1185">Reference proteome</keyword>
<dbReference type="RefSeq" id="WP_194185827.1">
    <property type="nucleotide sequence ID" value="NZ_JADGII010000008.1"/>
</dbReference>
<dbReference type="Gene3D" id="3.40.50.2000">
    <property type="entry name" value="Glycogen Phosphorylase B"/>
    <property type="match status" value="2"/>
</dbReference>
<gene>
    <name evidence="4" type="ORF">INT08_06255</name>
</gene>
<dbReference type="Proteomes" id="UP000619838">
    <property type="component" value="Unassembled WGS sequence"/>
</dbReference>
<dbReference type="PANTHER" id="PTHR46401">
    <property type="entry name" value="GLYCOSYLTRANSFERASE WBBK-RELATED"/>
    <property type="match status" value="1"/>
</dbReference>
<evidence type="ECO:0000259" key="2">
    <source>
        <dbReference type="Pfam" id="PF00534"/>
    </source>
</evidence>
<reference evidence="4 5" key="1">
    <citation type="journal article" date="2020" name="Microorganisms">
        <title>Simultaneous Genome Sequencing of Prosthecochloris ethylica and Desulfuromonas acetoxidans within a Syntrophic Mixture Reveals Unique Pili and Protein Interactions.</title>
        <authorList>
            <person name="Kyndt J.A."/>
            <person name="Van Beeumen J.J."/>
            <person name="Meyer T.E."/>
        </authorList>
    </citation>
    <scope>NUCLEOTIDE SEQUENCE [LARGE SCALE GENOMIC DNA]</scope>
    <source>
        <strain evidence="4 5">N3</strain>
    </source>
</reference>
<dbReference type="Pfam" id="PF13439">
    <property type="entry name" value="Glyco_transf_4"/>
    <property type="match status" value="1"/>
</dbReference>
<keyword evidence="1" id="KW-0808">Transferase</keyword>
<proteinExistence type="predicted"/>
<dbReference type="Pfam" id="PF00534">
    <property type="entry name" value="Glycos_transf_1"/>
    <property type="match status" value="1"/>
</dbReference>
<evidence type="ECO:0000259" key="3">
    <source>
        <dbReference type="Pfam" id="PF13439"/>
    </source>
</evidence>
<name>A0ABR9XRV2_9CHLB</name>
<evidence type="ECO:0000313" key="5">
    <source>
        <dbReference type="Proteomes" id="UP000619838"/>
    </source>
</evidence>
<comment type="caution">
    <text evidence="4">The sequence shown here is derived from an EMBL/GenBank/DDBJ whole genome shotgun (WGS) entry which is preliminary data.</text>
</comment>
<feature type="domain" description="Glycosyl transferase family 1" evidence="2">
    <location>
        <begin position="199"/>
        <end position="356"/>
    </location>
</feature>
<dbReference type="SUPFAM" id="SSF53756">
    <property type="entry name" value="UDP-Glycosyltransferase/glycogen phosphorylase"/>
    <property type="match status" value="1"/>
</dbReference>
<organism evidence="4 5">
    <name type="scientific">Prosthecochloris ethylica</name>
    <dbReference type="NCBI Taxonomy" id="2743976"/>
    <lineage>
        <taxon>Bacteria</taxon>
        <taxon>Pseudomonadati</taxon>
        <taxon>Chlorobiota</taxon>
        <taxon>Chlorobiia</taxon>
        <taxon>Chlorobiales</taxon>
        <taxon>Chlorobiaceae</taxon>
        <taxon>Prosthecochloris</taxon>
    </lineage>
</organism>
<dbReference type="InterPro" id="IPR001296">
    <property type="entry name" value="Glyco_trans_1"/>
</dbReference>
<dbReference type="CDD" id="cd03809">
    <property type="entry name" value="GT4_MtfB-like"/>
    <property type="match status" value="1"/>
</dbReference>
<dbReference type="EMBL" id="JADGII010000008">
    <property type="protein sequence ID" value="MBF0636777.1"/>
    <property type="molecule type" value="Genomic_DNA"/>
</dbReference>
<evidence type="ECO:0000313" key="4">
    <source>
        <dbReference type="EMBL" id="MBF0636777.1"/>
    </source>
</evidence>
<dbReference type="PANTHER" id="PTHR46401:SF2">
    <property type="entry name" value="GLYCOSYLTRANSFERASE WBBK-RELATED"/>
    <property type="match status" value="1"/>
</dbReference>
<protein>
    <submittedName>
        <fullName evidence="4">Glycosyltransferase family 4 protein</fullName>
    </submittedName>
</protein>
<evidence type="ECO:0000256" key="1">
    <source>
        <dbReference type="ARBA" id="ARBA00022679"/>
    </source>
</evidence>